<feature type="transmembrane region" description="Helical" evidence="7">
    <location>
        <begin position="68"/>
        <end position="89"/>
    </location>
</feature>
<comment type="similarity">
    <text evidence="2">Belongs to the acyltransferase 3 family.</text>
</comment>
<dbReference type="PANTHER" id="PTHR40074">
    <property type="entry name" value="O-ACETYLTRANSFERASE WECH"/>
    <property type="match status" value="1"/>
</dbReference>
<reference evidence="9 10" key="1">
    <citation type="submission" date="2017-08" db="EMBL/GenBank/DDBJ databases">
        <title>Whole Genome Sequence of Sphingobium hydrophobicum C1: Insights into Adaption to the Electronic-waste Contaminated Sediment.</title>
        <authorList>
            <person name="Song D."/>
            <person name="Chen X."/>
            <person name="Xu M."/>
        </authorList>
    </citation>
    <scope>NUCLEOTIDE SEQUENCE [LARGE SCALE GENOMIC DNA]</scope>
    <source>
        <strain evidence="9 10">C1</strain>
    </source>
</reference>
<organism evidence="9 10">
    <name type="scientific">Sphingobium xenophagum</name>
    <dbReference type="NCBI Taxonomy" id="121428"/>
    <lineage>
        <taxon>Bacteria</taxon>
        <taxon>Pseudomonadati</taxon>
        <taxon>Pseudomonadota</taxon>
        <taxon>Alphaproteobacteria</taxon>
        <taxon>Sphingomonadales</taxon>
        <taxon>Sphingomonadaceae</taxon>
        <taxon>Sphingobium</taxon>
    </lineage>
</organism>
<evidence type="ECO:0000313" key="9">
    <source>
        <dbReference type="EMBL" id="ASY43845.1"/>
    </source>
</evidence>
<dbReference type="AlphaFoldDB" id="A0A249MRP1"/>
<keyword evidence="9" id="KW-0808">Transferase</keyword>
<proteinExistence type="inferred from homology"/>
<dbReference type="PANTHER" id="PTHR40074:SF2">
    <property type="entry name" value="O-ACETYLTRANSFERASE WECH"/>
    <property type="match status" value="1"/>
</dbReference>
<feature type="transmembrane region" description="Helical" evidence="7">
    <location>
        <begin position="181"/>
        <end position="199"/>
    </location>
</feature>
<dbReference type="EMBL" id="CP022745">
    <property type="protein sequence ID" value="ASY43845.1"/>
    <property type="molecule type" value="Genomic_DNA"/>
</dbReference>
<keyword evidence="5 7" id="KW-1133">Transmembrane helix</keyword>
<evidence type="ECO:0000259" key="8">
    <source>
        <dbReference type="Pfam" id="PF01757"/>
    </source>
</evidence>
<feature type="domain" description="Acyltransferase 3" evidence="8">
    <location>
        <begin position="1"/>
        <end position="278"/>
    </location>
</feature>
<evidence type="ECO:0000256" key="4">
    <source>
        <dbReference type="ARBA" id="ARBA00022692"/>
    </source>
</evidence>
<accession>A0A249MRP1</accession>
<sequence length="315" mass="34847">MDLIKGVLILFVMAGHAMELTHQAHLAMWVGAGFRMPLMIGISGYLLNVIRTRHDPPERIFGRYANRILLPWMVALLIYILVSGWTVSWTLPIELLLRPPFHLWYIPVLFFLILVTRLVPFSPLQLLAVGTPISLAIMYSFGLGHGAIGDSLLSPDNRFLRFPVYFFFGMLVAERGLPSRYLGVVLLTGALGMIWWSTLQGSDNDLAFVPARLLMCLGLIALLPRLSALRLSFAPLNALGRDSLFFYLWHPLVMAVLMMAGADTLPMFVLSLLLLAVASKLTARHALVQRFVGSRAAMRSASAPIGPDTVPARAA</sequence>
<feature type="transmembrane region" description="Helical" evidence="7">
    <location>
        <begin position="205"/>
        <end position="223"/>
    </location>
</feature>
<evidence type="ECO:0000313" key="10">
    <source>
        <dbReference type="Proteomes" id="UP000217141"/>
    </source>
</evidence>
<evidence type="ECO:0000256" key="2">
    <source>
        <dbReference type="ARBA" id="ARBA00007400"/>
    </source>
</evidence>
<comment type="subcellular location">
    <subcellularLocation>
        <location evidence="1">Cell membrane</location>
        <topology evidence="1">Multi-pass membrane protein</topology>
    </subcellularLocation>
</comment>
<keyword evidence="6 7" id="KW-0472">Membrane</keyword>
<keyword evidence="9" id="KW-0012">Acyltransferase</keyword>
<feature type="transmembrane region" description="Helical" evidence="7">
    <location>
        <begin position="101"/>
        <end position="119"/>
    </location>
</feature>
<evidence type="ECO:0000256" key="3">
    <source>
        <dbReference type="ARBA" id="ARBA00022475"/>
    </source>
</evidence>
<dbReference type="InterPro" id="IPR002656">
    <property type="entry name" value="Acyl_transf_3_dom"/>
</dbReference>
<keyword evidence="4 7" id="KW-0812">Transmembrane</keyword>
<evidence type="ECO:0000256" key="1">
    <source>
        <dbReference type="ARBA" id="ARBA00004651"/>
    </source>
</evidence>
<dbReference type="GO" id="GO:0009246">
    <property type="term" value="P:enterobacterial common antigen biosynthetic process"/>
    <property type="evidence" value="ECO:0007669"/>
    <property type="project" value="TreeGrafter"/>
</dbReference>
<dbReference type="KEGG" id="shyd:CJD35_04810"/>
<feature type="transmembrane region" description="Helical" evidence="7">
    <location>
        <begin position="27"/>
        <end position="47"/>
    </location>
</feature>
<gene>
    <name evidence="9" type="ORF">CJD35_04810</name>
</gene>
<protein>
    <submittedName>
        <fullName evidence="9">Acyltransferase</fullName>
    </submittedName>
</protein>
<dbReference type="GO" id="GO:0005886">
    <property type="term" value="C:plasma membrane"/>
    <property type="evidence" value="ECO:0007669"/>
    <property type="project" value="UniProtKB-SubCell"/>
</dbReference>
<evidence type="ECO:0000256" key="6">
    <source>
        <dbReference type="ARBA" id="ARBA00023136"/>
    </source>
</evidence>
<dbReference type="GO" id="GO:0016413">
    <property type="term" value="F:O-acetyltransferase activity"/>
    <property type="evidence" value="ECO:0007669"/>
    <property type="project" value="TreeGrafter"/>
</dbReference>
<dbReference type="Pfam" id="PF01757">
    <property type="entry name" value="Acyl_transf_3"/>
    <property type="match status" value="1"/>
</dbReference>
<evidence type="ECO:0000256" key="7">
    <source>
        <dbReference type="SAM" id="Phobius"/>
    </source>
</evidence>
<keyword evidence="3" id="KW-1003">Cell membrane</keyword>
<name>A0A249MRP1_SPHXE</name>
<feature type="transmembrane region" description="Helical" evidence="7">
    <location>
        <begin position="126"/>
        <end position="147"/>
    </location>
</feature>
<dbReference type="Proteomes" id="UP000217141">
    <property type="component" value="Chromosome I"/>
</dbReference>
<evidence type="ECO:0000256" key="5">
    <source>
        <dbReference type="ARBA" id="ARBA00022989"/>
    </source>
</evidence>